<dbReference type="InterPro" id="IPR046390">
    <property type="entry name" value="NUCL_HEAD_T4"/>
</dbReference>
<dbReference type="EMBL" id="LR796423">
    <property type="protein sequence ID" value="CAB4143204.1"/>
    <property type="molecule type" value="Genomic_DNA"/>
</dbReference>
<proteinExistence type="inferred from homology"/>
<feature type="active site" evidence="1">
    <location>
        <position position="29"/>
    </location>
</feature>
<keyword evidence="1" id="KW-0269">Exonuclease</keyword>
<comment type="function">
    <text evidence="1">During phage morphogenesis, plays an essential role in the head-tail joining step. The associated nuclease activity is essential for morphogenesis, possibly by cleaving packaged DNA to enable the joining of heads to tails. Displays both exo- and endonuclease activity.</text>
</comment>
<feature type="domain" description="TnsA endonuclease N-terminal" evidence="2">
    <location>
        <begin position="39"/>
        <end position="140"/>
    </location>
</feature>
<keyword evidence="1" id="KW-0255">Endonuclease</keyword>
<dbReference type="InterPro" id="IPR014833">
    <property type="entry name" value="TnsA_N"/>
</dbReference>
<feature type="active site" evidence="1">
    <location>
        <position position="68"/>
    </location>
</feature>
<dbReference type="GO" id="GO:0004519">
    <property type="term" value="F:endonuclease activity"/>
    <property type="evidence" value="ECO:0007669"/>
    <property type="project" value="UniProtKB-UniRule"/>
</dbReference>
<accession>A0A6J5M962</accession>
<dbReference type="Pfam" id="PF08722">
    <property type="entry name" value="Tn7_TnsA-like_N"/>
    <property type="match status" value="1"/>
</dbReference>
<dbReference type="EC" id="3.1.-.-" evidence="1"/>
<dbReference type="Gene3D" id="3.40.91.30">
    <property type="match status" value="1"/>
</dbReference>
<evidence type="ECO:0000259" key="2">
    <source>
        <dbReference type="Pfam" id="PF08722"/>
    </source>
</evidence>
<feature type="active site" evidence="1">
    <location>
        <position position="88"/>
    </location>
</feature>
<evidence type="ECO:0000256" key="1">
    <source>
        <dbReference type="HAMAP-Rule" id="MF_04160"/>
    </source>
</evidence>
<gene>
    <name evidence="3" type="ORF">UFOVP447_95</name>
</gene>
<dbReference type="HAMAP" id="MF_04160">
    <property type="entry name" value="NUCL_HEAD_T4"/>
    <property type="match status" value="1"/>
</dbReference>
<protein>
    <recommendedName>
        <fullName evidence="1">Head completion nuclease</fullName>
        <ecNumber evidence="1">3.1.-.-</ecNumber>
    </recommendedName>
</protein>
<evidence type="ECO:0000313" key="3">
    <source>
        <dbReference type="EMBL" id="CAB4143204.1"/>
    </source>
</evidence>
<keyword evidence="1" id="KW-0540">Nuclease</keyword>
<sequence length="147" mass="17559">MAYKGVFRARNPHKYKGDPTNIIYRSRWELIVMQKFDSHPDVIEWSSEEIILRYRSPVDGKVHRYFPDFWVKKKDRSGKIVCDLIEVKPFKQTQPPTVMEGKPTRRYLNEVMTWGINSAKWQVAREYCKDKGWNFVIITEKELGLTF</sequence>
<name>A0A6J5M962_9CAUD</name>
<reference evidence="3" key="1">
    <citation type="submission" date="2020-04" db="EMBL/GenBank/DDBJ databases">
        <authorList>
            <person name="Chiriac C."/>
            <person name="Salcher M."/>
            <person name="Ghai R."/>
            <person name="Kavagutti S V."/>
        </authorList>
    </citation>
    <scope>NUCLEOTIDE SEQUENCE</scope>
</reference>
<keyword evidence="1" id="KW-0378">Hydrolase</keyword>
<organism evidence="3">
    <name type="scientific">uncultured Caudovirales phage</name>
    <dbReference type="NCBI Taxonomy" id="2100421"/>
    <lineage>
        <taxon>Viruses</taxon>
        <taxon>Duplodnaviria</taxon>
        <taxon>Heunggongvirae</taxon>
        <taxon>Uroviricota</taxon>
        <taxon>Caudoviricetes</taxon>
        <taxon>Peduoviridae</taxon>
        <taxon>Maltschvirus</taxon>
        <taxon>Maltschvirus maltsch</taxon>
    </lineage>
</organism>
<dbReference type="GO" id="GO:0004527">
    <property type="term" value="F:exonuclease activity"/>
    <property type="evidence" value="ECO:0007669"/>
    <property type="project" value="UniProtKB-UniRule"/>
</dbReference>
<comment type="similarity">
    <text evidence="1">Belongs to the Caudovirales head completion nuclease family.</text>
</comment>